<name>A0ABC9PGJ9_STRSA</name>
<dbReference type="Proteomes" id="UP000003857">
    <property type="component" value="Unassembled WGS sequence"/>
</dbReference>
<dbReference type="PROSITE" id="PS51186">
    <property type="entry name" value="GNAT"/>
    <property type="match status" value="1"/>
</dbReference>
<dbReference type="InterPro" id="IPR016181">
    <property type="entry name" value="Acyl_CoA_acyltransferase"/>
</dbReference>
<evidence type="ECO:0000259" key="1">
    <source>
        <dbReference type="PROSITE" id="PS51186"/>
    </source>
</evidence>
<evidence type="ECO:0000313" key="3">
    <source>
        <dbReference type="Proteomes" id="UP000003857"/>
    </source>
</evidence>
<comment type="caution">
    <text evidence="2">The sequence shown here is derived from an EMBL/GenBank/DDBJ whole genome shotgun (WGS) entry which is preliminary data.</text>
</comment>
<reference evidence="2 3" key="1">
    <citation type="submission" date="2011-01" db="EMBL/GenBank/DDBJ databases">
        <authorList>
            <person name="Muzny D."/>
            <person name="Qin X."/>
            <person name="Buhay C."/>
            <person name="Dugan-Rocha S."/>
            <person name="Ding Y."/>
            <person name="Chen G."/>
            <person name="Hawes A."/>
            <person name="Holder M."/>
            <person name="Jhangiani S."/>
            <person name="Johnson A."/>
            <person name="Khan Z."/>
            <person name="Li Z."/>
            <person name="Liu W."/>
            <person name="Liu X."/>
            <person name="Perez L."/>
            <person name="Shen H."/>
            <person name="Wang Q."/>
            <person name="Watt J."/>
            <person name="Xi L."/>
            <person name="Xin Y."/>
            <person name="Zhou J."/>
            <person name="Deng J."/>
            <person name="Jiang H."/>
            <person name="Liu Y."/>
            <person name="Qu J."/>
            <person name="Song X.-Z."/>
            <person name="Zhang L."/>
            <person name="Villasana D."/>
            <person name="Johnson A."/>
            <person name="Liu J."/>
            <person name="Liyanage D."/>
            <person name="Lorensuhewa L."/>
            <person name="Robinson T."/>
            <person name="Song A."/>
            <person name="Song B.-B."/>
            <person name="Dinh H."/>
            <person name="Thornton R."/>
            <person name="Coyle M."/>
            <person name="Francisco L."/>
            <person name="Jackson L."/>
            <person name="Javaid M."/>
            <person name="Korchina V."/>
            <person name="Kovar C."/>
            <person name="Mata R."/>
            <person name="Mathew T."/>
            <person name="Ngo R."/>
            <person name="Nguyen L."/>
            <person name="Nguyen N."/>
            <person name="Okwuonu G."/>
            <person name="Ongeri F."/>
            <person name="Pham C."/>
            <person name="Simmons D."/>
            <person name="Wilczek-Boney K."/>
            <person name="Hale W."/>
            <person name="Jakkamsetti A."/>
            <person name="Pham P."/>
            <person name="Ruth R."/>
            <person name="San Lucas F."/>
            <person name="Warren J."/>
            <person name="Zhang J."/>
            <person name="Zhao Z."/>
            <person name="Zhou C."/>
            <person name="Zhu D."/>
            <person name="Lee S."/>
            <person name="Bess C."/>
            <person name="Blankenburg K."/>
            <person name="Forbes L."/>
            <person name="Fu Q."/>
            <person name="Gubbala S."/>
            <person name="Hirani K."/>
            <person name="Jayaseelan J.C."/>
            <person name="Lara F."/>
            <person name="Munidasa M."/>
            <person name="Palculict T."/>
            <person name="Patil S."/>
            <person name="Pu L.-L."/>
            <person name="Saada N."/>
            <person name="Tang L."/>
            <person name="Weissenberger G."/>
            <person name="Zhu Y."/>
            <person name="Hemphill L."/>
            <person name="Shang Y."/>
            <person name="Youmans B."/>
            <person name="Ayvaz T."/>
            <person name="Ross M."/>
            <person name="Santibanez J."/>
            <person name="Aqrawi P."/>
            <person name="Gross S."/>
            <person name="Joshi V."/>
            <person name="Fowler G."/>
            <person name="Nazareth L."/>
            <person name="Reid J."/>
            <person name="Worley K."/>
            <person name="Petrosino J."/>
            <person name="Highlander S."/>
            <person name="Gibbs R."/>
        </authorList>
    </citation>
    <scope>NUCLEOTIDE SEQUENCE [LARGE SCALE GENOMIC DNA]</scope>
    <source>
        <strain evidence="2 3">SK405</strain>
    </source>
</reference>
<dbReference type="Pfam" id="PF13673">
    <property type="entry name" value="Acetyltransf_10"/>
    <property type="match status" value="1"/>
</dbReference>
<organism evidence="2 3">
    <name type="scientific">Streptococcus sanguinis SK405</name>
    <dbReference type="NCBI Taxonomy" id="888817"/>
    <lineage>
        <taxon>Bacteria</taxon>
        <taxon>Bacillati</taxon>
        <taxon>Bacillota</taxon>
        <taxon>Bacilli</taxon>
        <taxon>Lactobacillales</taxon>
        <taxon>Streptococcaceae</taxon>
        <taxon>Streptococcus</taxon>
    </lineage>
</organism>
<dbReference type="AlphaFoldDB" id="A0ABC9PGJ9"/>
<dbReference type="InterPro" id="IPR000182">
    <property type="entry name" value="GNAT_dom"/>
</dbReference>
<dbReference type="EMBL" id="AEWZ01000002">
    <property type="protein sequence ID" value="EGC25318.1"/>
    <property type="molecule type" value="Genomic_DNA"/>
</dbReference>
<proteinExistence type="predicted"/>
<dbReference type="CDD" id="cd04301">
    <property type="entry name" value="NAT_SF"/>
    <property type="match status" value="1"/>
</dbReference>
<dbReference type="Gene3D" id="3.40.630.30">
    <property type="match status" value="1"/>
</dbReference>
<protein>
    <submittedName>
        <fullName evidence="2">Acetyltransferase, GNAT family</fullName>
    </submittedName>
</protein>
<feature type="domain" description="N-acetyltransferase" evidence="1">
    <location>
        <begin position="18"/>
        <end position="157"/>
    </location>
</feature>
<sequence>MHLLYIKKIEETSMWSRKKLTELNSIEFYQILKLRIDTFVVEQERIYHELDEKDLEAVHVYHANKQGEIDAYVRVFEEGEHLVFGRVVTAQSARGQGLGGQLIREILQLCAEKWPGKEIEIESQVQVAALYEKYGFKSVGQPFIFESTPHITMIYKQ</sequence>
<gene>
    <name evidence="2" type="ORF">HMPREF9390_1107</name>
</gene>
<dbReference type="SUPFAM" id="SSF55729">
    <property type="entry name" value="Acyl-CoA N-acyltransferases (Nat)"/>
    <property type="match status" value="1"/>
</dbReference>
<evidence type="ECO:0000313" key="2">
    <source>
        <dbReference type="EMBL" id="EGC25318.1"/>
    </source>
</evidence>
<accession>A0ABC9PGJ9</accession>